<accession>A0A1M2W5C1</accession>
<dbReference type="AlphaFoldDB" id="A0A1M2W5C1"/>
<comment type="subcellular location">
    <subcellularLocation>
        <location evidence="1">Nucleus</location>
    </subcellularLocation>
</comment>
<dbReference type="STRING" id="154538.A0A1M2W5C1"/>
<sequence length="295" mass="32540">MSKLGEEQRLLLEEREKDMREMTFSAFREWLESVATFLDEKAHPTTREALGRAEDADDLGRVIPSANTAASRPARTAARTARRIHRHAANQQCQAEEEGYLMDGELPPADADDCRIAMGKLFADVKTIMEDVKAEAFRDASAGVGKWFGEWRAKFDEVYRGAWGGLGMVSAWEFWAHLEILGWNPLERPPSLDSFKGYSALYKYLRPSIDADEDEDDEPELGPDGDLVSAIISTALIPRIVASLRAARSTHTPRPMCAVISTSPSRSRPPSTSNSPHTCGSYVLPTAVAALCVAL</sequence>
<name>A0A1M2W5C1_TRAPU</name>
<organism evidence="4 5">
    <name type="scientific">Trametes pubescens</name>
    <name type="common">White-rot fungus</name>
    <dbReference type="NCBI Taxonomy" id="154538"/>
    <lineage>
        <taxon>Eukaryota</taxon>
        <taxon>Fungi</taxon>
        <taxon>Dikarya</taxon>
        <taxon>Basidiomycota</taxon>
        <taxon>Agaricomycotina</taxon>
        <taxon>Agaricomycetes</taxon>
        <taxon>Polyporales</taxon>
        <taxon>Polyporaceae</taxon>
        <taxon>Trametes</taxon>
    </lineage>
</organism>
<dbReference type="EMBL" id="MNAD01000201">
    <property type="protein sequence ID" value="OJT15059.1"/>
    <property type="molecule type" value="Genomic_DNA"/>
</dbReference>
<evidence type="ECO:0000256" key="3">
    <source>
        <dbReference type="SAM" id="MobiDB-lite"/>
    </source>
</evidence>
<gene>
    <name evidence="4" type="ORF">TRAPUB_8376</name>
</gene>
<protein>
    <submittedName>
        <fullName evidence="4">GC-rich sequence DNA-binding factor 2</fullName>
    </submittedName>
</protein>
<dbReference type="OrthoDB" id="429427at2759"/>
<dbReference type="GO" id="GO:0000398">
    <property type="term" value="P:mRNA splicing, via spliceosome"/>
    <property type="evidence" value="ECO:0007669"/>
    <property type="project" value="InterPro"/>
</dbReference>
<evidence type="ECO:0000313" key="5">
    <source>
        <dbReference type="Proteomes" id="UP000184267"/>
    </source>
</evidence>
<dbReference type="GO" id="GO:0005634">
    <property type="term" value="C:nucleus"/>
    <property type="evidence" value="ECO:0007669"/>
    <property type="project" value="UniProtKB-SubCell"/>
</dbReference>
<evidence type="ECO:0000313" key="4">
    <source>
        <dbReference type="EMBL" id="OJT15059.1"/>
    </source>
</evidence>
<dbReference type="GO" id="GO:0003677">
    <property type="term" value="F:DNA binding"/>
    <property type="evidence" value="ECO:0007669"/>
    <property type="project" value="UniProtKB-KW"/>
</dbReference>
<dbReference type="PANTHER" id="PTHR12214:SF0">
    <property type="entry name" value="LD29489P"/>
    <property type="match status" value="1"/>
</dbReference>
<feature type="compositionally biased region" description="Low complexity" evidence="3">
    <location>
        <begin position="261"/>
        <end position="276"/>
    </location>
</feature>
<reference evidence="4 5" key="1">
    <citation type="submission" date="2016-10" db="EMBL/GenBank/DDBJ databases">
        <title>Genome sequence of the basidiomycete white-rot fungus Trametes pubescens.</title>
        <authorList>
            <person name="Makela M.R."/>
            <person name="Granchi Z."/>
            <person name="Peng M."/>
            <person name="De Vries R.P."/>
            <person name="Grigoriev I."/>
            <person name="Riley R."/>
            <person name="Hilden K."/>
        </authorList>
    </citation>
    <scope>NUCLEOTIDE SEQUENCE [LARGE SCALE GENOMIC DNA]</scope>
    <source>
        <strain evidence="4 5">FBCC735</strain>
    </source>
</reference>
<dbReference type="PANTHER" id="PTHR12214">
    <property type="entry name" value="GC-RICH SEQUENCE DNA-BINDING FACTOR"/>
    <property type="match status" value="1"/>
</dbReference>
<proteinExistence type="predicted"/>
<evidence type="ECO:0000256" key="2">
    <source>
        <dbReference type="ARBA" id="ARBA00023242"/>
    </source>
</evidence>
<dbReference type="Proteomes" id="UP000184267">
    <property type="component" value="Unassembled WGS sequence"/>
</dbReference>
<keyword evidence="4" id="KW-0238">DNA-binding</keyword>
<keyword evidence="5" id="KW-1185">Reference proteome</keyword>
<evidence type="ECO:0000256" key="1">
    <source>
        <dbReference type="ARBA" id="ARBA00004123"/>
    </source>
</evidence>
<comment type="caution">
    <text evidence="4">The sequence shown here is derived from an EMBL/GenBank/DDBJ whole genome shotgun (WGS) entry which is preliminary data.</text>
</comment>
<feature type="region of interest" description="Disordered" evidence="3">
    <location>
        <begin position="256"/>
        <end position="278"/>
    </location>
</feature>
<dbReference type="InterPro" id="IPR012890">
    <property type="entry name" value="GCFC2-like"/>
</dbReference>
<keyword evidence="2" id="KW-0539">Nucleus</keyword>